<keyword evidence="1" id="KW-0808">Transferase</keyword>
<proteinExistence type="predicted"/>
<dbReference type="Gene3D" id="3.40.50.150">
    <property type="entry name" value="Vaccinia Virus protein VP39"/>
    <property type="match status" value="1"/>
</dbReference>
<keyword evidence="1" id="KW-0489">Methyltransferase</keyword>
<dbReference type="Pfam" id="PF13489">
    <property type="entry name" value="Methyltransf_23"/>
    <property type="match status" value="1"/>
</dbReference>
<accession>A0A5Q0BBS4</accession>
<name>A0A5Q0BBS4_9GAMM</name>
<keyword evidence="2" id="KW-1185">Reference proteome</keyword>
<dbReference type="OrthoDB" id="323463at2"/>
<dbReference type="SUPFAM" id="SSF53335">
    <property type="entry name" value="S-adenosyl-L-methionine-dependent methyltransferases"/>
    <property type="match status" value="1"/>
</dbReference>
<dbReference type="GO" id="GO:0032259">
    <property type="term" value="P:methylation"/>
    <property type="evidence" value="ECO:0007669"/>
    <property type="project" value="UniProtKB-KW"/>
</dbReference>
<protein>
    <submittedName>
        <fullName evidence="1">Class I SAM-dependent methyltransferase</fullName>
    </submittedName>
</protein>
<dbReference type="InterPro" id="IPR029063">
    <property type="entry name" value="SAM-dependent_MTases_sf"/>
</dbReference>
<dbReference type="GO" id="GO:0008168">
    <property type="term" value="F:methyltransferase activity"/>
    <property type="evidence" value="ECO:0007669"/>
    <property type="project" value="UniProtKB-KW"/>
</dbReference>
<reference evidence="1 2" key="1">
    <citation type="submission" date="2019-09" db="EMBL/GenBank/DDBJ databases">
        <title>Ecophysiology of the spiral-shaped methanotroph Methylospira mobilis as revealed by the complete genome sequence.</title>
        <authorList>
            <person name="Oshkin I.Y."/>
            <person name="Dedysh S.N."/>
            <person name="Miroshnikov K."/>
            <person name="Danilova O.V."/>
            <person name="Hakobyan A."/>
            <person name="Liesack W."/>
        </authorList>
    </citation>
    <scope>NUCLEOTIDE SEQUENCE [LARGE SCALE GENOMIC DNA]</scope>
    <source>
        <strain evidence="1 2">Shm1</strain>
    </source>
</reference>
<gene>
    <name evidence="1" type="ORF">F6R98_01010</name>
</gene>
<dbReference type="RefSeq" id="WP_153247354.1">
    <property type="nucleotide sequence ID" value="NZ_CP044205.1"/>
</dbReference>
<dbReference type="InParanoid" id="A0A5Q0BBS4"/>
<evidence type="ECO:0000313" key="2">
    <source>
        <dbReference type="Proteomes" id="UP000325755"/>
    </source>
</evidence>
<organism evidence="1 2">
    <name type="scientific">Candidatus Methylospira mobilis</name>
    <dbReference type="NCBI Taxonomy" id="1808979"/>
    <lineage>
        <taxon>Bacteria</taxon>
        <taxon>Pseudomonadati</taxon>
        <taxon>Pseudomonadota</taxon>
        <taxon>Gammaproteobacteria</taxon>
        <taxon>Methylococcales</taxon>
        <taxon>Methylococcaceae</taxon>
        <taxon>Candidatus Methylospira</taxon>
    </lineage>
</organism>
<dbReference type="AlphaFoldDB" id="A0A5Q0BBS4"/>
<dbReference type="Proteomes" id="UP000325755">
    <property type="component" value="Chromosome"/>
</dbReference>
<dbReference type="KEGG" id="mmob:F6R98_01010"/>
<dbReference type="CDD" id="cd02440">
    <property type="entry name" value="AdoMet_MTases"/>
    <property type="match status" value="1"/>
</dbReference>
<sequence length="310" mass="34909">MQQNDFLSRVCPVCGSKTLQSPAIHSEVRAESLGFEALVRHWNGFFKEKIFFTYARCGGCGLLYAPVFFNEQQLESLYGQMPPNMSDVPIDALRRTQYGYFTELKAVSELKGGFIEVGPDIGLFTENCVREGRFDQYWLFEPNRDVLPALSQVVSGRQFHVIHDMFGFANVPDSSASVAVMIQVLDHLLDPVSTLAELRRKLAPGAHLLLVTHDEASLLRRITGWRWPAFCLQHPQVYNPKTLQALLEAAGYKVLRQTKTVNYFQADFLLKHLLWAFGIKARTVPDLGHLTPGLKLGNLLTIATPTVDEK</sequence>
<evidence type="ECO:0000313" key="1">
    <source>
        <dbReference type="EMBL" id="QFY41375.1"/>
    </source>
</evidence>
<dbReference type="EMBL" id="CP044205">
    <property type="protein sequence ID" value="QFY41375.1"/>
    <property type="molecule type" value="Genomic_DNA"/>
</dbReference>